<proteinExistence type="predicted"/>
<gene>
    <name evidence="1" type="ORF">TMPK1_11480</name>
</gene>
<accession>A0A8S8XAM1</accession>
<name>A0A8S8XAM1_9PROT</name>
<dbReference type="EMBL" id="BOPV01000001">
    <property type="protein sequence ID" value="GIL38911.1"/>
    <property type="molecule type" value="Genomic_DNA"/>
</dbReference>
<dbReference type="Proteomes" id="UP000681075">
    <property type="component" value="Unassembled WGS sequence"/>
</dbReference>
<reference evidence="1" key="1">
    <citation type="submission" date="2021-02" db="EMBL/GenBank/DDBJ databases">
        <title>Genome sequence of Rhodospirillales sp. strain TMPK1 isolated from soil.</title>
        <authorList>
            <person name="Nakai R."/>
            <person name="Kusada H."/>
            <person name="Tamaki H."/>
        </authorList>
    </citation>
    <scope>NUCLEOTIDE SEQUENCE</scope>
    <source>
        <strain evidence="1">TMPK1</strain>
    </source>
</reference>
<organism evidence="1 2">
    <name type="scientific">Roseiterribacter gracilis</name>
    <dbReference type="NCBI Taxonomy" id="2812848"/>
    <lineage>
        <taxon>Bacteria</taxon>
        <taxon>Pseudomonadati</taxon>
        <taxon>Pseudomonadota</taxon>
        <taxon>Alphaproteobacteria</taxon>
        <taxon>Rhodospirillales</taxon>
        <taxon>Roseiterribacteraceae</taxon>
        <taxon>Roseiterribacter</taxon>
    </lineage>
</organism>
<keyword evidence="2" id="KW-1185">Reference proteome</keyword>
<comment type="caution">
    <text evidence="1">The sequence shown here is derived from an EMBL/GenBank/DDBJ whole genome shotgun (WGS) entry which is preliminary data.</text>
</comment>
<evidence type="ECO:0000313" key="1">
    <source>
        <dbReference type="EMBL" id="GIL38911.1"/>
    </source>
</evidence>
<protein>
    <submittedName>
        <fullName evidence="1">Uncharacterized protein</fullName>
    </submittedName>
</protein>
<dbReference type="AlphaFoldDB" id="A0A8S8XAM1"/>
<dbReference type="RefSeq" id="WP_420242001.1">
    <property type="nucleotide sequence ID" value="NZ_BOPV01000001.1"/>
</dbReference>
<evidence type="ECO:0000313" key="2">
    <source>
        <dbReference type="Proteomes" id="UP000681075"/>
    </source>
</evidence>
<sequence length="101" mass="10408">MAGVAPTSGNLLRNVVSLLRTLSAAPSNPDKAGPGAALRGQSLVQPDGAIEGPSPQQAVRTVAKPQTVDQPKLTAVQLEYSPPAGGFDPYARRGTYLDITV</sequence>